<dbReference type="InterPro" id="IPR005025">
    <property type="entry name" value="FMN_Rdtase-like_dom"/>
</dbReference>
<dbReference type="EMBL" id="JBHRTB010000010">
    <property type="protein sequence ID" value="MFC3145923.1"/>
    <property type="molecule type" value="Genomic_DNA"/>
</dbReference>
<dbReference type="PANTHER" id="PTHR30543:SF21">
    <property type="entry name" value="NAD(P)H-DEPENDENT FMN REDUCTASE LOT6"/>
    <property type="match status" value="1"/>
</dbReference>
<feature type="domain" description="NADPH-dependent FMN reductase-like" evidence="1">
    <location>
        <begin position="5"/>
        <end position="146"/>
    </location>
</feature>
<dbReference type="InterPro" id="IPR050712">
    <property type="entry name" value="NAD(P)H-dep_reductase"/>
</dbReference>
<dbReference type="Gene3D" id="3.40.50.360">
    <property type="match status" value="1"/>
</dbReference>
<protein>
    <submittedName>
        <fullName evidence="2">NADPH-dependent FMN reductase</fullName>
        <ecNumber evidence="2">1.-.-.-</ecNumber>
    </submittedName>
</protein>
<organism evidence="2 3">
    <name type="scientific">Psychromarinibacter halotolerans</name>
    <dbReference type="NCBI Taxonomy" id="1775175"/>
    <lineage>
        <taxon>Bacteria</taxon>
        <taxon>Pseudomonadati</taxon>
        <taxon>Pseudomonadota</taxon>
        <taxon>Alphaproteobacteria</taxon>
        <taxon>Rhodobacterales</taxon>
        <taxon>Paracoccaceae</taxon>
        <taxon>Psychromarinibacter</taxon>
    </lineage>
</organism>
<keyword evidence="3" id="KW-1185">Reference proteome</keyword>
<keyword evidence="2" id="KW-0560">Oxidoreductase</keyword>
<evidence type="ECO:0000259" key="1">
    <source>
        <dbReference type="Pfam" id="PF03358"/>
    </source>
</evidence>
<evidence type="ECO:0000313" key="3">
    <source>
        <dbReference type="Proteomes" id="UP001595632"/>
    </source>
</evidence>
<evidence type="ECO:0000313" key="2">
    <source>
        <dbReference type="EMBL" id="MFC3145923.1"/>
    </source>
</evidence>
<dbReference type="SUPFAM" id="SSF52218">
    <property type="entry name" value="Flavoproteins"/>
    <property type="match status" value="1"/>
</dbReference>
<dbReference type="RefSeq" id="WP_275634844.1">
    <property type="nucleotide sequence ID" value="NZ_JARGYD010000012.1"/>
</dbReference>
<name>A0ABV7GW91_9RHOB</name>
<dbReference type="InterPro" id="IPR029039">
    <property type="entry name" value="Flavoprotein-like_sf"/>
</dbReference>
<dbReference type="Pfam" id="PF03358">
    <property type="entry name" value="FMN_red"/>
    <property type="match status" value="1"/>
</dbReference>
<sequence>MADYKLLSISGALRAGSTNRKLLAEAMRLFGPAEVTIADLRLPLYDGDLEDADGIPDAVQTLSDQIAAADGVVISSPEYNRAVTGVIKNALDWVSRTKGGPWSNKPVAVMSANDGRAGGEVGQYMLRHALTPFRPRFVPGPFIAVADSSNAFDADGRLVSDRYAKSVETLMQALKSEIDMLRRNPAG</sequence>
<accession>A0ABV7GW91</accession>
<dbReference type="Proteomes" id="UP001595632">
    <property type="component" value="Unassembled WGS sequence"/>
</dbReference>
<reference evidence="3" key="1">
    <citation type="journal article" date="2019" name="Int. J. Syst. Evol. Microbiol.">
        <title>The Global Catalogue of Microorganisms (GCM) 10K type strain sequencing project: providing services to taxonomists for standard genome sequencing and annotation.</title>
        <authorList>
            <consortium name="The Broad Institute Genomics Platform"/>
            <consortium name="The Broad Institute Genome Sequencing Center for Infectious Disease"/>
            <person name="Wu L."/>
            <person name="Ma J."/>
        </authorList>
    </citation>
    <scope>NUCLEOTIDE SEQUENCE [LARGE SCALE GENOMIC DNA]</scope>
    <source>
        <strain evidence="3">KCTC 52366</strain>
    </source>
</reference>
<dbReference type="EC" id="1.-.-.-" evidence="2"/>
<dbReference type="PANTHER" id="PTHR30543">
    <property type="entry name" value="CHROMATE REDUCTASE"/>
    <property type="match status" value="1"/>
</dbReference>
<comment type="caution">
    <text evidence="2">The sequence shown here is derived from an EMBL/GenBank/DDBJ whole genome shotgun (WGS) entry which is preliminary data.</text>
</comment>
<dbReference type="GO" id="GO:0016491">
    <property type="term" value="F:oxidoreductase activity"/>
    <property type="evidence" value="ECO:0007669"/>
    <property type="project" value="UniProtKB-KW"/>
</dbReference>
<proteinExistence type="predicted"/>
<gene>
    <name evidence="2" type="ORF">ACFOGP_24585</name>
</gene>